<proteinExistence type="predicted"/>
<reference evidence="3" key="1">
    <citation type="submission" date="2025-08" db="UniProtKB">
        <authorList>
            <consortium name="RefSeq"/>
        </authorList>
    </citation>
    <scope>IDENTIFICATION</scope>
    <source>
        <tissue evidence="3">Spleen</tissue>
    </source>
</reference>
<dbReference type="InParanoid" id="A0A6J3RA10"/>
<evidence type="ECO:0000313" key="2">
    <source>
        <dbReference type="Proteomes" id="UP000245320"/>
    </source>
</evidence>
<feature type="region of interest" description="Disordered" evidence="1">
    <location>
        <begin position="1"/>
        <end position="156"/>
    </location>
</feature>
<sequence>MADADRCAGEGGRGRGWRSPRYITPPPPQAERAPSPSRRPARRVSGLYREWRRDQRRRARAAQTRTASLGQEHPPRPPRTAASASLSKVRGAVCPRRASPASAPASQPQPPATQPPPTPPARGRRRRRRRRRRQRRRRRRRRRREEGGGGGRGRRLYVGIGSRLQIQFITRKLRSGGGRVAPARRGGGGWRLWALAAWRGSGVCGLLSGCAPLGGPPPPPRPLLPMGPPLISSRYRRRRRLVVDFEENS</sequence>
<dbReference type="Proteomes" id="UP000245320">
    <property type="component" value="Chromosome 1"/>
</dbReference>
<dbReference type="AlphaFoldDB" id="A0A6J3RA10"/>
<accession>A0A6J3RA10</accession>
<evidence type="ECO:0000313" key="3">
    <source>
        <dbReference type="RefSeq" id="XP_033711705.1"/>
    </source>
</evidence>
<gene>
    <name evidence="3" type="primary">LOC109547540</name>
</gene>
<evidence type="ECO:0000256" key="1">
    <source>
        <dbReference type="SAM" id="MobiDB-lite"/>
    </source>
</evidence>
<dbReference type="RefSeq" id="XP_033711705.1">
    <property type="nucleotide sequence ID" value="XM_033855814.1"/>
</dbReference>
<keyword evidence="2" id="KW-1185">Reference proteome</keyword>
<feature type="compositionally biased region" description="Low complexity" evidence="1">
    <location>
        <begin position="95"/>
        <end position="106"/>
    </location>
</feature>
<feature type="compositionally biased region" description="Pro residues" evidence="1">
    <location>
        <begin position="107"/>
        <end position="120"/>
    </location>
</feature>
<name>A0A6J3RA10_TURTR</name>
<organism evidence="2 3">
    <name type="scientific">Tursiops truncatus</name>
    <name type="common">Atlantic bottle-nosed dolphin</name>
    <name type="synonym">Delphinus truncatus</name>
    <dbReference type="NCBI Taxonomy" id="9739"/>
    <lineage>
        <taxon>Eukaryota</taxon>
        <taxon>Metazoa</taxon>
        <taxon>Chordata</taxon>
        <taxon>Craniata</taxon>
        <taxon>Vertebrata</taxon>
        <taxon>Euteleostomi</taxon>
        <taxon>Mammalia</taxon>
        <taxon>Eutheria</taxon>
        <taxon>Laurasiatheria</taxon>
        <taxon>Artiodactyla</taxon>
        <taxon>Whippomorpha</taxon>
        <taxon>Cetacea</taxon>
        <taxon>Odontoceti</taxon>
        <taxon>Delphinidae</taxon>
        <taxon>Tursiops</taxon>
    </lineage>
</organism>
<protein>
    <submittedName>
        <fullName evidence="3">Fragile X mental retardation syndrome-related protein 2-like</fullName>
    </submittedName>
</protein>
<feature type="compositionally biased region" description="Basic residues" evidence="1">
    <location>
        <begin position="122"/>
        <end position="143"/>
    </location>
</feature>